<evidence type="ECO:0000313" key="1">
    <source>
        <dbReference type="EMBL" id="MDT0320851.1"/>
    </source>
</evidence>
<name>A0ABU2LTI6_9ACTN</name>
<reference evidence="2" key="1">
    <citation type="submission" date="2023-07" db="EMBL/GenBank/DDBJ databases">
        <title>30 novel species of actinomycetes from the DSMZ collection.</title>
        <authorList>
            <person name="Nouioui I."/>
        </authorList>
    </citation>
    <scope>NUCLEOTIDE SEQUENCE [LARGE SCALE GENOMIC DNA]</scope>
    <source>
        <strain evidence="2">DSM 44918</strain>
    </source>
</reference>
<sequence length="541" mass="59534">MAELTFTRDEVEAAAKVAPWRLQRTFSAEIDPEDMGETARVYRQAAGEAGDTGELAERATEIAEESGGVDGRTVVDGAERDSRTATELSDDGEEMEQVSRYLNQAMEVATETELEVRSMIEHYLDPRLAEHLAAARAEYVDRTNGYYYVGGERVTVEYTEEGRPNDPGLASEIRGKYLRMAADDAEYAHGSISRDIDDYRSLLTRYGNALDDLGYDLTAGPLDLWTSPEMARYAAESLKETLTLGGDPEMLDFYARALFSMVGDVVENYGTAGPRQLSDAEGRYLDEFLATLGADGLAALGNVPADELSGESAMQLARAQSAVGNGVMMLLNHDIRVPDPDAPRLRDAYHAISPYLSQHEGPLFENDPDSDAFREQLEKYNGFGNLIERSSVPADDGNSRRMAFVALDVQERTSQQYEPDEFLWFDFEPDNVVENTGSAKLLAGAGQNRDTASDLLSDQAFTRQLFERQWENSGGVAEFIERGVHVADPSLDNRVLSRSIADNVLAAADEAGDRVQGSGPQAEYGHVDHTALRDLLDSLRE</sequence>
<dbReference type="RefSeq" id="WP_311601033.1">
    <property type="nucleotide sequence ID" value="NZ_JAVREM010000030.1"/>
</dbReference>
<comment type="caution">
    <text evidence="1">The sequence shown here is derived from an EMBL/GenBank/DDBJ whole genome shotgun (WGS) entry which is preliminary data.</text>
</comment>
<dbReference type="Proteomes" id="UP001183420">
    <property type="component" value="Unassembled WGS sequence"/>
</dbReference>
<keyword evidence="2" id="KW-1185">Reference proteome</keyword>
<proteinExistence type="predicted"/>
<protein>
    <submittedName>
        <fullName evidence="1">Uncharacterized protein</fullName>
    </submittedName>
</protein>
<gene>
    <name evidence="1" type="ORF">RNC47_21195</name>
</gene>
<dbReference type="EMBL" id="JAVREM010000030">
    <property type="protein sequence ID" value="MDT0320851.1"/>
    <property type="molecule type" value="Genomic_DNA"/>
</dbReference>
<organism evidence="1 2">
    <name type="scientific">Streptomyces millisiae</name>
    <dbReference type="NCBI Taxonomy" id="3075542"/>
    <lineage>
        <taxon>Bacteria</taxon>
        <taxon>Bacillati</taxon>
        <taxon>Actinomycetota</taxon>
        <taxon>Actinomycetes</taxon>
        <taxon>Kitasatosporales</taxon>
        <taxon>Streptomycetaceae</taxon>
        <taxon>Streptomyces</taxon>
    </lineage>
</organism>
<evidence type="ECO:0000313" key="2">
    <source>
        <dbReference type="Proteomes" id="UP001183420"/>
    </source>
</evidence>
<accession>A0ABU2LTI6</accession>